<dbReference type="AlphaFoldDB" id="D0LLB3"/>
<dbReference type="Proteomes" id="UP000001880">
    <property type="component" value="Chromosome"/>
</dbReference>
<keyword evidence="3" id="KW-1185">Reference proteome</keyword>
<protein>
    <recommendedName>
        <fullName evidence="4">NurA domain-containing protein</fullName>
    </recommendedName>
</protein>
<dbReference type="OrthoDB" id="255198at2"/>
<evidence type="ECO:0000313" key="3">
    <source>
        <dbReference type="Proteomes" id="UP000001880"/>
    </source>
</evidence>
<name>D0LLB3_HALO1</name>
<gene>
    <name evidence="2" type="ordered locus">Hoch_6134</name>
</gene>
<sequence>MTVFVSEWQPSYGEPNQMSDDADGGAGAIVEDDGVLSSHRGRAPALDQVALAYVDGVRRPEALLWHYDERSGQEVRGLAGAFAYGAVRIDGRAPVRFEACQVERVAVWAGAPPQALPAMAGGWRWRPLSSDSDDPGAPLRELERQMSRRERERALELAEKRLLTIVDGTLRVGGQHGPLRDRPLPIVGYVKSHHRHLLPPAEHARVPALVAEPGMRTSLFTLGEERLSAYLRVGPRSRLASPWAGVVRIEMFQSLGRERAAALADELAGLLPRFAGVPHRDPRAPQNLQPVGALERHLRRLMGASALATRAARDAVARMATSAATGDAA</sequence>
<feature type="region of interest" description="Disordered" evidence="1">
    <location>
        <begin position="1"/>
        <end position="26"/>
    </location>
</feature>
<reference evidence="2 3" key="1">
    <citation type="journal article" date="2010" name="Stand. Genomic Sci.">
        <title>Complete genome sequence of Haliangium ochraceum type strain (SMP-2).</title>
        <authorList>
            <consortium name="US DOE Joint Genome Institute (JGI-PGF)"/>
            <person name="Ivanova N."/>
            <person name="Daum C."/>
            <person name="Lang E."/>
            <person name="Abt B."/>
            <person name="Kopitz M."/>
            <person name="Saunders E."/>
            <person name="Lapidus A."/>
            <person name="Lucas S."/>
            <person name="Glavina Del Rio T."/>
            <person name="Nolan M."/>
            <person name="Tice H."/>
            <person name="Copeland A."/>
            <person name="Cheng J.F."/>
            <person name="Chen F."/>
            <person name="Bruce D."/>
            <person name="Goodwin L."/>
            <person name="Pitluck S."/>
            <person name="Mavromatis K."/>
            <person name="Pati A."/>
            <person name="Mikhailova N."/>
            <person name="Chen A."/>
            <person name="Palaniappan K."/>
            <person name="Land M."/>
            <person name="Hauser L."/>
            <person name="Chang Y.J."/>
            <person name="Jeffries C.D."/>
            <person name="Detter J.C."/>
            <person name="Brettin T."/>
            <person name="Rohde M."/>
            <person name="Goker M."/>
            <person name="Bristow J."/>
            <person name="Markowitz V."/>
            <person name="Eisen J.A."/>
            <person name="Hugenholtz P."/>
            <person name="Kyrpides N.C."/>
            <person name="Klenk H.P."/>
        </authorList>
    </citation>
    <scope>NUCLEOTIDE SEQUENCE [LARGE SCALE GENOMIC DNA]</scope>
    <source>
        <strain evidence="3">DSM 14365 / CIP 107738 / JCM 11303 / AJ 13395 / SMP-2</strain>
    </source>
</reference>
<organism evidence="2 3">
    <name type="scientific">Haliangium ochraceum (strain DSM 14365 / JCM 11303 / SMP-2)</name>
    <dbReference type="NCBI Taxonomy" id="502025"/>
    <lineage>
        <taxon>Bacteria</taxon>
        <taxon>Pseudomonadati</taxon>
        <taxon>Myxococcota</taxon>
        <taxon>Polyangia</taxon>
        <taxon>Haliangiales</taxon>
        <taxon>Kofleriaceae</taxon>
        <taxon>Haliangium</taxon>
    </lineage>
</organism>
<evidence type="ECO:0008006" key="4">
    <source>
        <dbReference type="Google" id="ProtNLM"/>
    </source>
</evidence>
<dbReference type="InterPro" id="IPR012337">
    <property type="entry name" value="RNaseH-like_sf"/>
</dbReference>
<dbReference type="HOGENOM" id="CLU_069565_0_0_7"/>
<dbReference type="SUPFAM" id="SSF53098">
    <property type="entry name" value="Ribonuclease H-like"/>
    <property type="match status" value="1"/>
</dbReference>
<evidence type="ECO:0000256" key="1">
    <source>
        <dbReference type="SAM" id="MobiDB-lite"/>
    </source>
</evidence>
<proteinExistence type="predicted"/>
<dbReference type="RefSeq" id="WP_012831201.1">
    <property type="nucleotide sequence ID" value="NC_013440.1"/>
</dbReference>
<evidence type="ECO:0000313" key="2">
    <source>
        <dbReference type="EMBL" id="ACY18609.1"/>
    </source>
</evidence>
<dbReference type="eggNOG" id="COG2380">
    <property type="taxonomic scope" value="Bacteria"/>
</dbReference>
<dbReference type="EMBL" id="CP001804">
    <property type="protein sequence ID" value="ACY18609.1"/>
    <property type="molecule type" value="Genomic_DNA"/>
</dbReference>
<dbReference type="KEGG" id="hoh:Hoch_6134"/>
<dbReference type="STRING" id="502025.Hoch_6134"/>
<accession>D0LLB3</accession>